<accession>A0A139HLU0</accession>
<evidence type="ECO:0000313" key="2">
    <source>
        <dbReference type="Proteomes" id="UP000070133"/>
    </source>
</evidence>
<reference evidence="1 2" key="1">
    <citation type="submission" date="2015-07" db="EMBL/GenBank/DDBJ databases">
        <title>Comparative genomics of the Sigatoka disease complex on banana suggests a link between parallel evolutionary changes in Pseudocercospora fijiensis and Pseudocercospora eumusae and increased virulence on the banana host.</title>
        <authorList>
            <person name="Chang T.-C."/>
            <person name="Salvucci A."/>
            <person name="Crous P.W."/>
            <person name="Stergiopoulos I."/>
        </authorList>
    </citation>
    <scope>NUCLEOTIDE SEQUENCE [LARGE SCALE GENOMIC DNA]</scope>
    <source>
        <strain evidence="1 2">CBS 114824</strain>
    </source>
</reference>
<dbReference type="AlphaFoldDB" id="A0A139HLU0"/>
<organism evidence="1 2">
    <name type="scientific">Pseudocercospora eumusae</name>
    <dbReference type="NCBI Taxonomy" id="321146"/>
    <lineage>
        <taxon>Eukaryota</taxon>
        <taxon>Fungi</taxon>
        <taxon>Dikarya</taxon>
        <taxon>Ascomycota</taxon>
        <taxon>Pezizomycotina</taxon>
        <taxon>Dothideomycetes</taxon>
        <taxon>Dothideomycetidae</taxon>
        <taxon>Mycosphaerellales</taxon>
        <taxon>Mycosphaerellaceae</taxon>
        <taxon>Pseudocercospora</taxon>
    </lineage>
</organism>
<comment type="caution">
    <text evidence="1">The sequence shown here is derived from an EMBL/GenBank/DDBJ whole genome shotgun (WGS) entry which is preliminary data.</text>
</comment>
<name>A0A139HLU0_9PEZI</name>
<dbReference type="EMBL" id="LFZN01000030">
    <property type="protein sequence ID" value="KXT03471.1"/>
    <property type="molecule type" value="Genomic_DNA"/>
</dbReference>
<dbReference type="Proteomes" id="UP000070133">
    <property type="component" value="Unassembled WGS sequence"/>
</dbReference>
<keyword evidence="2" id="KW-1185">Reference proteome</keyword>
<evidence type="ECO:0000313" key="1">
    <source>
        <dbReference type="EMBL" id="KXT03471.1"/>
    </source>
</evidence>
<gene>
    <name evidence="1" type="ORF">AC578_1561</name>
</gene>
<protein>
    <submittedName>
        <fullName evidence="1">Uncharacterized protein</fullName>
    </submittedName>
</protein>
<sequence length="99" mass="10952">MPAGPSRNETQNRGGMHLNREITTVDDILPALFQLQQDLAGPTTRVNLATYGYDPLDDPAMECGLLHWRTCVGLNFDVLTNKAKLQVSSLGRGKTLRKE</sequence>
<proteinExistence type="predicted"/>